<keyword evidence="3 10" id="KW-0716">Sensory transduction</keyword>
<feature type="transmembrane region" description="Helical" evidence="10">
    <location>
        <begin position="61"/>
        <end position="84"/>
    </location>
</feature>
<evidence type="ECO:0000256" key="7">
    <source>
        <dbReference type="ARBA" id="ARBA00023136"/>
    </source>
</evidence>
<dbReference type="AlphaFoldDB" id="A0AA39F712"/>
<feature type="transmembrane region" description="Helical" evidence="10">
    <location>
        <begin position="269"/>
        <end position="294"/>
    </location>
</feature>
<sequence length="435" mass="50822">MEFFDQPYYRTGKNVTRLIGRWPYQKRWESKIYSFVIVILFNTQVIGQILGLIVYFDDNEIILELISPFMIDIIMSAKFLNFIINIKTMKKLLDRLKENCSLQTKEEEKNILDEYAYSGQLIVYGYIIAVYITTSVFIIEPLISKWINLVLQLNETVLNKYPVTIYYYEIDMEKNFTLIFCYESLCIFAILTITVANDSMFIIFLQHACGLFTVVGHQLKNLPKNYNLNKVSNNDKGSTQTKDIHYDYYIMCIQNHKRAVEFANLIEDLYVWSFGVVIAINMPLMSVTAVQLMTQADTIQKKIKYSMFACTQMMHLFFDCYLSQRLSDSSVAIQEYITFSKWYGMPLKMQKLITMVTLRSQIPCKLTAGKLVILSMETFGVFKTVEIYMSYFHAYRTIALGTYSYDTSSLGESFFAPESERNPNFRNFRGITEKI</sequence>
<evidence type="ECO:0000256" key="4">
    <source>
        <dbReference type="ARBA" id="ARBA00022692"/>
    </source>
</evidence>
<dbReference type="Pfam" id="PF02949">
    <property type="entry name" value="7tm_6"/>
    <property type="match status" value="1"/>
</dbReference>
<organism evidence="11 12">
    <name type="scientific">Microctonus aethiopoides</name>
    <dbReference type="NCBI Taxonomy" id="144406"/>
    <lineage>
        <taxon>Eukaryota</taxon>
        <taxon>Metazoa</taxon>
        <taxon>Ecdysozoa</taxon>
        <taxon>Arthropoda</taxon>
        <taxon>Hexapoda</taxon>
        <taxon>Insecta</taxon>
        <taxon>Pterygota</taxon>
        <taxon>Neoptera</taxon>
        <taxon>Endopterygota</taxon>
        <taxon>Hymenoptera</taxon>
        <taxon>Apocrita</taxon>
        <taxon>Ichneumonoidea</taxon>
        <taxon>Braconidae</taxon>
        <taxon>Euphorinae</taxon>
        <taxon>Microctonus</taxon>
    </lineage>
</organism>
<keyword evidence="4 10" id="KW-0812">Transmembrane</keyword>
<reference evidence="11" key="1">
    <citation type="journal article" date="2023" name="bioRxiv">
        <title>Scaffold-level genome assemblies of two parasitoid biocontrol wasps reveal the parthenogenesis mechanism and an associated novel virus.</title>
        <authorList>
            <person name="Inwood S."/>
            <person name="Skelly J."/>
            <person name="Guhlin J."/>
            <person name="Harrop T."/>
            <person name="Goldson S."/>
            <person name="Dearden P."/>
        </authorList>
    </citation>
    <scope>NUCLEOTIDE SEQUENCE</scope>
    <source>
        <strain evidence="11">Irish</strain>
        <tissue evidence="11">Whole body</tissue>
    </source>
</reference>
<reference evidence="11" key="2">
    <citation type="submission" date="2023-03" db="EMBL/GenBank/DDBJ databases">
        <authorList>
            <person name="Inwood S.N."/>
            <person name="Skelly J.G."/>
            <person name="Guhlin J."/>
            <person name="Harrop T.W.R."/>
            <person name="Goldson S.G."/>
            <person name="Dearden P.K."/>
        </authorList>
    </citation>
    <scope>NUCLEOTIDE SEQUENCE</scope>
    <source>
        <strain evidence="11">Irish</strain>
        <tissue evidence="11">Whole body</tissue>
    </source>
</reference>
<evidence type="ECO:0000256" key="5">
    <source>
        <dbReference type="ARBA" id="ARBA00022725"/>
    </source>
</evidence>
<dbReference type="InterPro" id="IPR004117">
    <property type="entry name" value="7tm6_olfct_rcpt"/>
</dbReference>
<comment type="caution">
    <text evidence="11">The sequence shown here is derived from an EMBL/GenBank/DDBJ whole genome shotgun (WGS) entry which is preliminary data.</text>
</comment>
<evidence type="ECO:0000256" key="6">
    <source>
        <dbReference type="ARBA" id="ARBA00022989"/>
    </source>
</evidence>
<evidence type="ECO:0000256" key="1">
    <source>
        <dbReference type="ARBA" id="ARBA00004651"/>
    </source>
</evidence>
<evidence type="ECO:0000256" key="8">
    <source>
        <dbReference type="ARBA" id="ARBA00023170"/>
    </source>
</evidence>
<dbReference type="PANTHER" id="PTHR21137:SF35">
    <property type="entry name" value="ODORANT RECEPTOR 19A-RELATED"/>
    <property type="match status" value="1"/>
</dbReference>
<evidence type="ECO:0000313" key="11">
    <source>
        <dbReference type="EMBL" id="KAK0164122.1"/>
    </source>
</evidence>
<evidence type="ECO:0000256" key="3">
    <source>
        <dbReference type="ARBA" id="ARBA00022606"/>
    </source>
</evidence>
<gene>
    <name evidence="11" type="ORF">PV328_002783</name>
</gene>
<feature type="transmembrane region" description="Helical" evidence="10">
    <location>
        <begin position="121"/>
        <end position="143"/>
    </location>
</feature>
<comment type="similarity">
    <text evidence="10">Belongs to the insect chemoreceptor superfamily. Heteromeric odorant receptor channel (TC 1.A.69) family.</text>
</comment>
<keyword evidence="6 10" id="KW-1133">Transmembrane helix</keyword>
<comment type="caution">
    <text evidence="10">Lacks conserved residue(s) required for the propagation of feature annotation.</text>
</comment>
<proteinExistence type="inferred from homology"/>
<name>A0AA39F712_9HYME</name>
<protein>
    <recommendedName>
        <fullName evidence="10">Odorant receptor</fullName>
    </recommendedName>
</protein>
<comment type="subcellular location">
    <subcellularLocation>
        <location evidence="1 10">Cell membrane</location>
        <topology evidence="1 10">Multi-pass membrane protein</topology>
    </subcellularLocation>
</comment>
<evidence type="ECO:0000256" key="10">
    <source>
        <dbReference type="RuleBase" id="RU351113"/>
    </source>
</evidence>
<keyword evidence="7 10" id="KW-0472">Membrane</keyword>
<evidence type="ECO:0000256" key="2">
    <source>
        <dbReference type="ARBA" id="ARBA00022475"/>
    </source>
</evidence>
<keyword evidence="5 10" id="KW-0552">Olfaction</keyword>
<dbReference type="GO" id="GO:0005549">
    <property type="term" value="F:odorant binding"/>
    <property type="evidence" value="ECO:0007669"/>
    <property type="project" value="InterPro"/>
</dbReference>
<dbReference type="PANTHER" id="PTHR21137">
    <property type="entry name" value="ODORANT RECEPTOR"/>
    <property type="match status" value="1"/>
</dbReference>
<keyword evidence="2" id="KW-1003">Cell membrane</keyword>
<keyword evidence="12" id="KW-1185">Reference proteome</keyword>
<dbReference type="GO" id="GO:0007165">
    <property type="term" value="P:signal transduction"/>
    <property type="evidence" value="ECO:0007669"/>
    <property type="project" value="UniProtKB-KW"/>
</dbReference>
<keyword evidence="9 10" id="KW-0807">Transducer</keyword>
<dbReference type="GO" id="GO:0004984">
    <property type="term" value="F:olfactory receptor activity"/>
    <property type="evidence" value="ECO:0007669"/>
    <property type="project" value="InterPro"/>
</dbReference>
<dbReference type="Proteomes" id="UP001168990">
    <property type="component" value="Unassembled WGS sequence"/>
</dbReference>
<evidence type="ECO:0000313" key="12">
    <source>
        <dbReference type="Proteomes" id="UP001168990"/>
    </source>
</evidence>
<feature type="transmembrane region" description="Helical" evidence="10">
    <location>
        <begin position="176"/>
        <end position="194"/>
    </location>
</feature>
<evidence type="ECO:0000256" key="9">
    <source>
        <dbReference type="ARBA" id="ARBA00023224"/>
    </source>
</evidence>
<feature type="transmembrane region" description="Helical" evidence="10">
    <location>
        <begin position="32"/>
        <end position="55"/>
    </location>
</feature>
<accession>A0AA39F712</accession>
<dbReference type="EMBL" id="JAQQBS010001422">
    <property type="protein sequence ID" value="KAK0164122.1"/>
    <property type="molecule type" value="Genomic_DNA"/>
</dbReference>
<dbReference type="GO" id="GO:0005886">
    <property type="term" value="C:plasma membrane"/>
    <property type="evidence" value="ECO:0007669"/>
    <property type="project" value="UniProtKB-SubCell"/>
</dbReference>
<keyword evidence="8 10" id="KW-0675">Receptor</keyword>
<feature type="transmembrane region" description="Helical" evidence="10">
    <location>
        <begin position="201"/>
        <end position="219"/>
    </location>
</feature>